<sequence>MSVPHAAPWQRTPRHFCQAESGTGTPAVPCAMAHPTNHLTVSVTHFLRIAELASKTKNIFKALCPRPTGEQCISHIRSLYIQSLRNIRAHHLSSNVEIVVAKWPPQSRCLVVRHYGALQFIVDLRVGV</sequence>
<proteinExistence type="predicted"/>
<accession>P78997</accession>
<protein>
    <submittedName>
        <fullName evidence="1">Uncharacterized protein</fullName>
    </submittedName>
</protein>
<dbReference type="AlphaFoldDB" id="P78997"/>
<evidence type="ECO:0000313" key="1">
    <source>
        <dbReference type="EMBL" id="CAB06792.1"/>
    </source>
</evidence>
<reference evidence="1" key="1">
    <citation type="submission" date="1997-02" db="EMBL/GenBank/DDBJ databases">
        <authorList>
            <person name="Andersen T."/>
            <person name="Nilsson-Tillgren T."/>
        </authorList>
    </citation>
    <scope>NUCLEOTIDE SEQUENCE</scope>
</reference>
<name>P78997_SACPS</name>
<dbReference type="EMBL" id="Z86109">
    <property type="protein sequence ID" value="CAB06792.1"/>
    <property type="molecule type" value="Genomic_DNA"/>
</dbReference>
<organism evidence="1">
    <name type="scientific">Saccharomyces pastorianus</name>
    <name type="common">Lager yeast</name>
    <name type="synonym">Saccharomyces cerevisiae x Saccharomyces eubayanus</name>
    <dbReference type="NCBI Taxonomy" id="27292"/>
    <lineage>
        <taxon>Eukaryota</taxon>
        <taxon>Fungi</taxon>
        <taxon>Dikarya</taxon>
        <taxon>Ascomycota</taxon>
        <taxon>Saccharomycotina</taxon>
        <taxon>Saccharomycetes</taxon>
        <taxon>Saccharomycetales</taxon>
        <taxon>Saccharomycetaceae</taxon>
        <taxon>Saccharomyces</taxon>
    </lineage>
</organism>